<sequence>MKESEHPDDAEIESSEKRQFRVTKKLKRAGGLGFRVNTDFPEELVEKILSQIPFPQVYKVRALSKYWCSQFTRARGNLRSLNFYPFGNIAACQNWPSYCVAFRRHHIVDESDTTEGYDRIYYTRTSHVEMFAFNWRSNSWQPFTFHPRLSRVFHKTLNPERRTCTSLSPWIRNTRTWVTGGSLVAVFIPKADHFPSRLGKRILVANWLTGDSEVIPVPNTADFFFYSKLELKITPLGLKDYEVFRLEIQWSSTGNPEISTLSLICHRYSSLRKVWLSFKSDVVAHGVPGSENPRVIDYRRSSSFFPNWVQIMDTVYILMHHDENIFIVTWDLKNGILEKKHLPLEYEDELQLYRASIFLVGSKFVIVILFQNDTNPITYYLNLVVYDEVDASQKRHRRLEHSISDFRVYDFKPEGCHFAEVYRSARQDTRRYGTELVADSECIHFMTWTYDCDMSKPDYDYYDGKETSDVAILSFNVLTQTFFEGARSPPSVNGKESWITSTSCFHPGLNPFAVP</sequence>
<reference evidence="1 2" key="1">
    <citation type="submission" date="2024-09" db="EMBL/GenBank/DDBJ databases">
        <title>Chromosome-scale assembly of Riccia fluitans.</title>
        <authorList>
            <person name="Paukszto L."/>
            <person name="Sawicki J."/>
            <person name="Karawczyk K."/>
            <person name="Piernik-Szablinska J."/>
            <person name="Szczecinska M."/>
            <person name="Mazdziarz M."/>
        </authorList>
    </citation>
    <scope>NUCLEOTIDE SEQUENCE [LARGE SCALE GENOMIC DNA]</scope>
    <source>
        <strain evidence="1">Rf_01</strain>
        <tissue evidence="1">Aerial parts of the thallus</tissue>
    </source>
</reference>
<organism evidence="1 2">
    <name type="scientific">Riccia fluitans</name>
    <dbReference type="NCBI Taxonomy" id="41844"/>
    <lineage>
        <taxon>Eukaryota</taxon>
        <taxon>Viridiplantae</taxon>
        <taxon>Streptophyta</taxon>
        <taxon>Embryophyta</taxon>
        <taxon>Marchantiophyta</taxon>
        <taxon>Marchantiopsida</taxon>
        <taxon>Marchantiidae</taxon>
        <taxon>Marchantiales</taxon>
        <taxon>Ricciaceae</taxon>
        <taxon>Riccia</taxon>
    </lineage>
</organism>
<proteinExistence type="predicted"/>
<evidence type="ECO:0000313" key="2">
    <source>
        <dbReference type="Proteomes" id="UP001605036"/>
    </source>
</evidence>
<gene>
    <name evidence="1" type="ORF">R1flu_001383</name>
</gene>
<dbReference type="Proteomes" id="UP001605036">
    <property type="component" value="Unassembled WGS sequence"/>
</dbReference>
<keyword evidence="2" id="KW-1185">Reference proteome</keyword>
<accession>A0ABD1Y339</accession>
<dbReference type="InterPro" id="IPR036047">
    <property type="entry name" value="F-box-like_dom_sf"/>
</dbReference>
<name>A0ABD1Y339_9MARC</name>
<evidence type="ECO:0000313" key="1">
    <source>
        <dbReference type="EMBL" id="KAL2621178.1"/>
    </source>
</evidence>
<comment type="caution">
    <text evidence="1">The sequence shown here is derived from an EMBL/GenBank/DDBJ whole genome shotgun (WGS) entry which is preliminary data.</text>
</comment>
<dbReference type="InterPro" id="IPR050796">
    <property type="entry name" value="SCF_F-box_component"/>
</dbReference>
<protein>
    <recommendedName>
        <fullName evidence="3">F-box domain-containing protein</fullName>
    </recommendedName>
</protein>
<dbReference type="AlphaFoldDB" id="A0ABD1Y339"/>
<dbReference type="PANTHER" id="PTHR31672:SF2">
    <property type="entry name" value="F-BOX DOMAIN-CONTAINING PROTEIN"/>
    <property type="match status" value="1"/>
</dbReference>
<dbReference type="SUPFAM" id="SSF81383">
    <property type="entry name" value="F-box domain"/>
    <property type="match status" value="1"/>
</dbReference>
<dbReference type="EMBL" id="JBHFFA010000006">
    <property type="protein sequence ID" value="KAL2621178.1"/>
    <property type="molecule type" value="Genomic_DNA"/>
</dbReference>
<dbReference type="PANTHER" id="PTHR31672">
    <property type="entry name" value="BNACNNG10540D PROTEIN"/>
    <property type="match status" value="1"/>
</dbReference>
<evidence type="ECO:0008006" key="3">
    <source>
        <dbReference type="Google" id="ProtNLM"/>
    </source>
</evidence>